<dbReference type="Proteomes" id="UP001054889">
    <property type="component" value="Unassembled WGS sequence"/>
</dbReference>
<feature type="compositionally biased region" description="Low complexity" evidence="2">
    <location>
        <begin position="265"/>
        <end position="277"/>
    </location>
</feature>
<organism evidence="4 5">
    <name type="scientific">Eleusine coracana subsp. coracana</name>
    <dbReference type="NCBI Taxonomy" id="191504"/>
    <lineage>
        <taxon>Eukaryota</taxon>
        <taxon>Viridiplantae</taxon>
        <taxon>Streptophyta</taxon>
        <taxon>Embryophyta</taxon>
        <taxon>Tracheophyta</taxon>
        <taxon>Spermatophyta</taxon>
        <taxon>Magnoliopsida</taxon>
        <taxon>Liliopsida</taxon>
        <taxon>Poales</taxon>
        <taxon>Poaceae</taxon>
        <taxon>PACMAD clade</taxon>
        <taxon>Chloridoideae</taxon>
        <taxon>Cynodonteae</taxon>
        <taxon>Eleusininae</taxon>
        <taxon>Eleusine</taxon>
    </lineage>
</organism>
<evidence type="ECO:0000256" key="2">
    <source>
        <dbReference type="SAM" id="MobiDB-lite"/>
    </source>
</evidence>
<feature type="compositionally biased region" description="Basic residues" evidence="2">
    <location>
        <begin position="88"/>
        <end position="97"/>
    </location>
</feature>
<dbReference type="PROSITE" id="PS50151">
    <property type="entry name" value="UVR"/>
    <property type="match status" value="1"/>
</dbReference>
<evidence type="ECO:0000259" key="3">
    <source>
        <dbReference type="PROSITE" id="PS50151"/>
    </source>
</evidence>
<keyword evidence="5" id="KW-1185">Reference proteome</keyword>
<evidence type="ECO:0000256" key="1">
    <source>
        <dbReference type="SAM" id="Coils"/>
    </source>
</evidence>
<dbReference type="PANTHER" id="PTHR38394">
    <property type="entry name" value="NEUROFILAMENT LIGHT PROTEIN"/>
    <property type="match status" value="1"/>
</dbReference>
<dbReference type="PANTHER" id="PTHR38394:SF1">
    <property type="entry name" value="NEUROFILAMENT LIGHT PROTEIN"/>
    <property type="match status" value="1"/>
</dbReference>
<dbReference type="Pfam" id="PF02151">
    <property type="entry name" value="UVR"/>
    <property type="match status" value="1"/>
</dbReference>
<reference evidence="4" key="1">
    <citation type="journal article" date="2018" name="DNA Res.">
        <title>Multiple hybrid de novo genome assembly of finger millet, an orphan allotetraploid crop.</title>
        <authorList>
            <person name="Hatakeyama M."/>
            <person name="Aluri S."/>
            <person name="Balachadran M.T."/>
            <person name="Sivarajan S.R."/>
            <person name="Patrignani A."/>
            <person name="Gruter S."/>
            <person name="Poveda L."/>
            <person name="Shimizu-Inatsugi R."/>
            <person name="Baeten J."/>
            <person name="Francoijs K.J."/>
            <person name="Nataraja K.N."/>
            <person name="Reddy Y.A.N."/>
            <person name="Phadnis S."/>
            <person name="Ravikumar R.L."/>
            <person name="Schlapbach R."/>
            <person name="Sreeman S.M."/>
            <person name="Shimizu K.K."/>
        </authorList>
    </citation>
    <scope>NUCLEOTIDE SEQUENCE</scope>
</reference>
<evidence type="ECO:0000313" key="4">
    <source>
        <dbReference type="EMBL" id="GJN03986.1"/>
    </source>
</evidence>
<protein>
    <recommendedName>
        <fullName evidence="3">UVR domain-containing protein</fullName>
    </recommendedName>
</protein>
<feature type="compositionally biased region" description="Gly residues" evidence="2">
    <location>
        <begin position="57"/>
        <end position="67"/>
    </location>
</feature>
<dbReference type="EMBL" id="BQKI01000010">
    <property type="protein sequence ID" value="GJN03986.1"/>
    <property type="molecule type" value="Genomic_DNA"/>
</dbReference>
<feature type="domain" description="UVR" evidence="3">
    <location>
        <begin position="387"/>
        <end position="422"/>
    </location>
</feature>
<feature type="compositionally biased region" description="Low complexity" evidence="2">
    <location>
        <begin position="167"/>
        <end position="184"/>
    </location>
</feature>
<feature type="region of interest" description="Disordered" evidence="2">
    <location>
        <begin position="265"/>
        <end position="335"/>
    </location>
</feature>
<dbReference type="AlphaFoldDB" id="A0AAV5D0P7"/>
<proteinExistence type="predicted"/>
<feature type="coiled-coil region" evidence="1">
    <location>
        <begin position="803"/>
        <end position="849"/>
    </location>
</feature>
<dbReference type="InterPro" id="IPR001943">
    <property type="entry name" value="UVR_dom"/>
</dbReference>
<feature type="coiled-coil region" evidence="1">
    <location>
        <begin position="681"/>
        <end position="715"/>
    </location>
</feature>
<evidence type="ECO:0000313" key="5">
    <source>
        <dbReference type="Proteomes" id="UP001054889"/>
    </source>
</evidence>
<feature type="region of interest" description="Disordered" evidence="2">
    <location>
        <begin position="1"/>
        <end position="252"/>
    </location>
</feature>
<feature type="region of interest" description="Disordered" evidence="2">
    <location>
        <begin position="377"/>
        <end position="396"/>
    </location>
</feature>
<keyword evidence="1" id="KW-0175">Coiled coil</keyword>
<accession>A0AAV5D0P7</accession>
<feature type="compositionally biased region" description="Low complexity" evidence="2">
    <location>
        <begin position="98"/>
        <end position="122"/>
    </location>
</feature>
<feature type="compositionally biased region" description="Low complexity" evidence="2">
    <location>
        <begin position="69"/>
        <end position="81"/>
    </location>
</feature>
<gene>
    <name evidence="4" type="primary">ga21490</name>
    <name evidence="4" type="ORF">PR202_ga21490</name>
</gene>
<feature type="coiled-coil region" evidence="1">
    <location>
        <begin position="749"/>
        <end position="776"/>
    </location>
</feature>
<comment type="caution">
    <text evidence="4">The sequence shown here is derived from an EMBL/GenBank/DDBJ whole genome shotgun (WGS) entry which is preliminary data.</text>
</comment>
<name>A0AAV5D0P7_ELECO</name>
<feature type="compositionally biased region" description="Low complexity" evidence="2">
    <location>
        <begin position="191"/>
        <end position="206"/>
    </location>
</feature>
<reference evidence="4" key="2">
    <citation type="submission" date="2021-12" db="EMBL/GenBank/DDBJ databases">
        <title>Resequencing data analysis of finger millet.</title>
        <authorList>
            <person name="Hatakeyama M."/>
            <person name="Aluri S."/>
            <person name="Balachadran M.T."/>
            <person name="Sivarajan S.R."/>
            <person name="Poveda L."/>
            <person name="Shimizu-Inatsugi R."/>
            <person name="Schlapbach R."/>
            <person name="Sreeman S.M."/>
            <person name="Shimizu K.K."/>
        </authorList>
    </citation>
    <scope>NUCLEOTIDE SEQUENCE</scope>
</reference>
<sequence length="891" mass="96986">MRVKPNLTEGEASQVRNINSMDDNDGSSPDSSPNREPQFIPNNPPHVPQPCVVYSGSGSGGGGGGGTHPLLSPLLPRLPRSVICREISKRRKRRWRPRTTAPAGGAARTATRSSRAWSSSLPNPSPPRSQPPTPSPKPPAARPDADAASSQTSAAPPPLDEDLFSDLTLLAPPEPSPLEQQPPLGKDQAFPAPTAAELSSPASAPSSPTPAPSAPAAALSRQPSSSSLRKKKRAVRIGYGRSPQPAPPAPLPSAAISATAAVATISASSSTLTDASPHIAAPHTPGQHPVEQVDDYGHGDEAQSTMALDPVDNSVRVEEDAKEEDGEKENGAGGVAEVGIQERLAILRSQISGKLESIQQRAATVVAKRRQLAARRRKAAEDVSSATSRHKDLERELEEACEAEDFERAERISDSIAALEKEKDQLLMALRDAEVDYDSVDSELQDVLESRIAAEEEAAVLLEQFAKDATGHADSEREQAQEISLKEIEEWQTSMELLETRKLEMQVETQLVLAARSGLEGSIEHLVEDDKREKDMLNKKGETLAEELASLLDLVRLKESEIAENNARVHEVQERISAVVTRFHGSQSDIDLKLNSLQEAETKVLSETQALVLKKSEIDRFVSLTEQRDSELQEIIGACSSEAKACQQSVEMRRKLVSSILKSREDRIGLLKMEEEFLQDIQMLRQQITDARNSLQEISSRRAGIQQEMASFKQKLSFIDKRGPELEAEKKVAAAARNFKEAGRIAAEAKSLNSEKEELHVKLEKAASDLEIIEKDVVATTDKIQECEGLIVLKEKESAMTSYKRLRLDCAAARAELTAATETDDSEEVEILRKEAEAAESKAMELKTCYDLQVDDSEFMFQPVVPIAFITNSTGQHLAEIASSFGLSPQK</sequence>
<feature type="compositionally biased region" description="Low complexity" evidence="2">
    <location>
        <begin position="214"/>
        <end position="227"/>
    </location>
</feature>
<feature type="compositionally biased region" description="Pro residues" evidence="2">
    <location>
        <begin position="123"/>
        <end position="141"/>
    </location>
</feature>